<comment type="cofactor">
    <cofactor evidence="1">
        <name>pyruvate</name>
        <dbReference type="ChEBI" id="CHEBI:15361"/>
    </cofactor>
</comment>
<evidence type="ECO:0000256" key="1">
    <source>
        <dbReference type="ARBA" id="ARBA00001928"/>
    </source>
</evidence>
<dbReference type="PANTHER" id="PTHR11558:SF11">
    <property type="entry name" value="SPERMIDINE SYNTHASE"/>
    <property type="match status" value="1"/>
</dbReference>
<keyword evidence="10" id="KW-0670">Pyruvate</keyword>
<feature type="region of interest" description="Disordered" evidence="12">
    <location>
        <begin position="826"/>
        <end position="898"/>
    </location>
</feature>
<keyword evidence="16" id="KW-1185">Reference proteome</keyword>
<keyword evidence="6 11" id="KW-0620">Polyamine biosynthesis</keyword>
<evidence type="ECO:0000256" key="13">
    <source>
        <dbReference type="SAM" id="Phobius"/>
    </source>
</evidence>
<feature type="region of interest" description="Disordered" evidence="12">
    <location>
        <begin position="244"/>
        <end position="266"/>
    </location>
</feature>
<feature type="compositionally biased region" description="Basic and acidic residues" evidence="12">
    <location>
        <begin position="32"/>
        <end position="47"/>
    </location>
</feature>
<evidence type="ECO:0000256" key="6">
    <source>
        <dbReference type="ARBA" id="ARBA00023115"/>
    </source>
</evidence>
<dbReference type="eggNOG" id="KOG1562">
    <property type="taxonomic scope" value="Eukaryota"/>
</dbReference>
<keyword evidence="13" id="KW-0812">Transmembrane</keyword>
<evidence type="ECO:0000256" key="4">
    <source>
        <dbReference type="ARBA" id="ARBA00022793"/>
    </source>
</evidence>
<comment type="caution">
    <text evidence="15">The sequence shown here is derived from an EMBL/GenBank/DDBJ whole genome shotgun (WGS) entry which is preliminary data.</text>
</comment>
<reference evidence="15 16" key="1">
    <citation type="journal article" date="2012" name="Genome Biol.">
        <title>Genome and low-iron response of an oceanic diatom adapted to chronic iron limitation.</title>
        <authorList>
            <person name="Lommer M."/>
            <person name="Specht M."/>
            <person name="Roy A.S."/>
            <person name="Kraemer L."/>
            <person name="Andreson R."/>
            <person name="Gutowska M.A."/>
            <person name="Wolf J."/>
            <person name="Bergner S.V."/>
            <person name="Schilhabel M.B."/>
            <person name="Klostermeier U.C."/>
            <person name="Beiko R.G."/>
            <person name="Rosenstiel P."/>
            <person name="Hippler M."/>
            <person name="Laroche J."/>
        </authorList>
    </citation>
    <scope>NUCLEOTIDE SEQUENCE [LARGE SCALE GENOMIC DNA]</scope>
    <source>
        <strain evidence="15 16">CCMP1005</strain>
    </source>
</reference>
<keyword evidence="8" id="KW-0456">Lyase</keyword>
<feature type="transmembrane region" description="Helical" evidence="13">
    <location>
        <begin position="131"/>
        <end position="150"/>
    </location>
</feature>
<evidence type="ECO:0000256" key="3">
    <source>
        <dbReference type="ARBA" id="ARBA00022679"/>
    </source>
</evidence>
<sequence>MIACDSEMIADFGERAVKSLEKRIKTITNFWRRTERQKDKKPTKLDEEGGPSKGQRTHFRVGSKHNRGELSFRAREGSSVESQRKPIAMARSSGGRGGARHNGPPQAAAAQAGPTPTVEARPKGFTVDVRIFLVVITTTMALAFTAGVMIGPTDPAVVGPVLSLLGLAGSLPNAPGGGPAALPEAEEAEVGYAGEARIAQPKRTRTDHVATLGYKIRETHVNIDTPVLEGTGDLPGYRRDISYERNDTARDGLDKDGQYRDQTSPSGQHLLIDMRNLEADFLNSEARLAAAMQGSVTAAGLTMLSYHCHSLHPAGVSCVGVLLESHISFHTWPDEGVITLDMFTTSEKPLLPALPAIEALFGVPRADPDDEGSMLEPVTLWSHELRGFRTEDKRSAHYLDGESDLATWVTSPLEVSYKRQVITVQTEHQRIDIWDIKERDDTPSYEDGLKMGLEPGDPRWLSSEFASPNRLMFQDGNLMAQRGSFYELHESLVHPAMFAHPDPKTVAIIEGGNGASLAQVLRHRSVTRVVLVVADPMLIGISREHLPEMSNCADVPGSAPSCFDDPRVEIVHADGFEYLAAKKLANVDVLIVDTENPERQDELSDPRAVAGLISSLSPDGIVALKGGIAPSILDPRADKGVSPKREEMINLLESDPNVNSIHVYEEAHCGYFEPRSFVVACRDVSCRRNWYGDVDAVDSMVVDRVGRSVSGRPSLVHYDGATHRTFQAPPRAWEEIYCRREPRPFECAYRGLDTTKELYEYDEEDAETSSFEVRDGGVYATVDIPRGIVRHAVPPGGLTRDPRGLRRPPVREGRGLRRRELARVVPGGERQGLRRGRRDRLHAHGRGRRRWERPALDARPPLGLAPQVLPGVRPPPPVVRRVHRGEPGHREGRGGREARRPMGRVMGELTSPVSWWGKSLRHSWYI</sequence>
<evidence type="ECO:0000256" key="7">
    <source>
        <dbReference type="ARBA" id="ARBA00023145"/>
    </source>
</evidence>
<dbReference type="GO" id="GO:0004014">
    <property type="term" value="F:adenosylmethionine decarboxylase activity"/>
    <property type="evidence" value="ECO:0007669"/>
    <property type="project" value="InterPro"/>
</dbReference>
<comment type="similarity">
    <text evidence="2">Belongs to the spermidine/spermine synthase family.</text>
</comment>
<dbReference type="InterPro" id="IPR003826">
    <property type="entry name" value="AdoMetDC_fam_prok"/>
</dbReference>
<dbReference type="SUPFAM" id="SSF56276">
    <property type="entry name" value="S-adenosylmethionine decarboxylase"/>
    <property type="match status" value="1"/>
</dbReference>
<evidence type="ECO:0000256" key="10">
    <source>
        <dbReference type="ARBA" id="ARBA00023317"/>
    </source>
</evidence>
<dbReference type="InterPro" id="IPR016067">
    <property type="entry name" value="S-AdoMet_deCO2ase_core"/>
</dbReference>
<evidence type="ECO:0000313" key="16">
    <source>
        <dbReference type="Proteomes" id="UP000266841"/>
    </source>
</evidence>
<keyword evidence="4" id="KW-0210">Decarboxylase</keyword>
<feature type="compositionally biased region" description="Low complexity" evidence="12">
    <location>
        <begin position="103"/>
        <end position="117"/>
    </location>
</feature>
<keyword evidence="5" id="KW-0068">Autocatalytic cleavage</keyword>
<feature type="region of interest" description="Disordered" evidence="12">
    <location>
        <begin position="29"/>
        <end position="119"/>
    </location>
</feature>
<evidence type="ECO:0000256" key="2">
    <source>
        <dbReference type="ARBA" id="ARBA00007867"/>
    </source>
</evidence>
<feature type="compositionally biased region" description="Basic residues" evidence="12">
    <location>
        <begin position="55"/>
        <end position="65"/>
    </location>
</feature>
<dbReference type="PANTHER" id="PTHR11558">
    <property type="entry name" value="SPERMIDINE/SPERMINE SYNTHASE"/>
    <property type="match status" value="1"/>
</dbReference>
<dbReference type="OrthoDB" id="38125at2759"/>
<dbReference type="Gene3D" id="3.60.90.10">
    <property type="entry name" value="S-adenosylmethionine decarboxylase"/>
    <property type="match status" value="1"/>
</dbReference>
<feature type="compositionally biased region" description="Basic and acidic residues" evidence="12">
    <location>
        <begin position="66"/>
        <end position="84"/>
    </location>
</feature>
<dbReference type="GO" id="GO:0016740">
    <property type="term" value="F:transferase activity"/>
    <property type="evidence" value="ECO:0007669"/>
    <property type="project" value="UniProtKB-UniRule"/>
</dbReference>
<dbReference type="EMBL" id="AGNL01045676">
    <property type="protein sequence ID" value="EJK48581.1"/>
    <property type="molecule type" value="Genomic_DNA"/>
</dbReference>
<dbReference type="Pfam" id="PF02675">
    <property type="entry name" value="AdoMet_dc"/>
    <property type="match status" value="1"/>
</dbReference>
<feature type="compositionally biased region" description="Basic and acidic residues" evidence="12">
    <location>
        <begin position="244"/>
        <end position="259"/>
    </location>
</feature>
<protein>
    <recommendedName>
        <fullName evidence="14">PABS domain-containing protein</fullName>
    </recommendedName>
</protein>
<keyword evidence="7" id="KW-0865">Zymogen</keyword>
<dbReference type="Pfam" id="PF01564">
    <property type="entry name" value="Spermine_synth"/>
    <property type="match status" value="1"/>
</dbReference>
<dbReference type="InterPro" id="IPR001045">
    <property type="entry name" value="Spermi_synthase"/>
</dbReference>
<gene>
    <name evidence="15" type="ORF">THAOC_32605</name>
</gene>
<feature type="compositionally biased region" description="Basic residues" evidence="12">
    <location>
        <begin position="833"/>
        <end position="851"/>
    </location>
</feature>
<accession>K0RI46</accession>
<evidence type="ECO:0000259" key="14">
    <source>
        <dbReference type="PROSITE" id="PS51006"/>
    </source>
</evidence>
<feature type="domain" description="PABS" evidence="14">
    <location>
        <begin position="397"/>
        <end position="593"/>
    </location>
</feature>
<name>K0RI46_THAOC</name>
<organism evidence="15 16">
    <name type="scientific">Thalassiosira oceanica</name>
    <name type="common">Marine diatom</name>
    <dbReference type="NCBI Taxonomy" id="159749"/>
    <lineage>
        <taxon>Eukaryota</taxon>
        <taxon>Sar</taxon>
        <taxon>Stramenopiles</taxon>
        <taxon>Ochrophyta</taxon>
        <taxon>Bacillariophyta</taxon>
        <taxon>Coscinodiscophyceae</taxon>
        <taxon>Thalassiosirophycidae</taxon>
        <taxon>Thalassiosirales</taxon>
        <taxon>Thalassiosiraceae</taxon>
        <taxon>Thalassiosira</taxon>
    </lineage>
</organism>
<evidence type="ECO:0000313" key="15">
    <source>
        <dbReference type="EMBL" id="EJK48581.1"/>
    </source>
</evidence>
<keyword evidence="13" id="KW-0472">Membrane</keyword>
<dbReference type="SUPFAM" id="SSF53335">
    <property type="entry name" value="S-adenosyl-L-methionine-dependent methyltransferases"/>
    <property type="match status" value="1"/>
</dbReference>
<proteinExistence type="inferred from homology"/>
<dbReference type="PROSITE" id="PS51006">
    <property type="entry name" value="PABS_2"/>
    <property type="match status" value="1"/>
</dbReference>
<keyword evidence="9" id="KW-0704">Schiff base</keyword>
<feature type="active site" description="Proton acceptor" evidence="11">
    <location>
        <position position="593"/>
    </location>
</feature>
<dbReference type="HAMAP" id="MF_00198">
    <property type="entry name" value="Spermidine_synth"/>
    <property type="match status" value="1"/>
</dbReference>
<keyword evidence="13" id="KW-1133">Transmembrane helix</keyword>
<feature type="compositionally biased region" description="Basic and acidic residues" evidence="12">
    <location>
        <begin position="884"/>
        <end position="898"/>
    </location>
</feature>
<dbReference type="Gene3D" id="3.40.50.150">
    <property type="entry name" value="Vaccinia Virus protein VP39"/>
    <property type="match status" value="1"/>
</dbReference>
<evidence type="ECO:0000256" key="8">
    <source>
        <dbReference type="ARBA" id="ARBA00023239"/>
    </source>
</evidence>
<dbReference type="InterPro" id="IPR030374">
    <property type="entry name" value="PABS"/>
</dbReference>
<evidence type="ECO:0000256" key="9">
    <source>
        <dbReference type="ARBA" id="ARBA00023270"/>
    </source>
</evidence>
<dbReference type="Proteomes" id="UP000266841">
    <property type="component" value="Unassembled WGS sequence"/>
</dbReference>
<evidence type="ECO:0000256" key="11">
    <source>
        <dbReference type="PROSITE-ProRule" id="PRU00354"/>
    </source>
</evidence>
<dbReference type="InterPro" id="IPR029063">
    <property type="entry name" value="SAM-dependent_MTases_sf"/>
</dbReference>
<evidence type="ECO:0000256" key="12">
    <source>
        <dbReference type="SAM" id="MobiDB-lite"/>
    </source>
</evidence>
<dbReference type="AlphaFoldDB" id="K0RI46"/>
<dbReference type="GO" id="GO:0008295">
    <property type="term" value="P:spermidine biosynthetic process"/>
    <property type="evidence" value="ECO:0007669"/>
    <property type="project" value="InterPro"/>
</dbReference>
<keyword evidence="3 11" id="KW-0808">Transferase</keyword>
<evidence type="ECO:0000256" key="5">
    <source>
        <dbReference type="ARBA" id="ARBA00022813"/>
    </source>
</evidence>